<reference evidence="1 2" key="1">
    <citation type="submission" date="2017-09" db="EMBL/GenBank/DDBJ databases">
        <title>Large-scale bioinformatics analysis of Bacillus genomes uncovers conserved roles of natural products in bacterial physiology.</title>
        <authorList>
            <consortium name="Agbiome Team Llc"/>
            <person name="Bleich R.M."/>
            <person name="Kirk G.J."/>
            <person name="Santa Maria K.C."/>
            <person name="Allen S.E."/>
            <person name="Farag S."/>
            <person name="Shank E.A."/>
            <person name="Bowers A."/>
        </authorList>
    </citation>
    <scope>NUCLEOTIDE SEQUENCE [LARGE SCALE GENOMIC DNA]</scope>
    <source>
        <strain evidence="1 2">AFS003229</strain>
    </source>
</reference>
<evidence type="ECO:0000313" key="2">
    <source>
        <dbReference type="Proteomes" id="UP000220106"/>
    </source>
</evidence>
<dbReference type="EMBL" id="NUEQ01000011">
    <property type="protein sequence ID" value="PEJ36004.1"/>
    <property type="molecule type" value="Genomic_DNA"/>
</dbReference>
<name>A0AAX0S4Z6_9BACI</name>
<sequence length="62" mass="7052">MKLPKGVDAEFMEMLSDVIKEHDEAFKGLVDMTLDIIYLSTNQIIAINAIQKKFIPLLNKSE</sequence>
<evidence type="ECO:0000313" key="1">
    <source>
        <dbReference type="EMBL" id="PEJ36004.1"/>
    </source>
</evidence>
<protein>
    <recommendedName>
        <fullName evidence="3">Phage protein</fullName>
    </recommendedName>
</protein>
<evidence type="ECO:0008006" key="3">
    <source>
        <dbReference type="Google" id="ProtNLM"/>
    </source>
</evidence>
<gene>
    <name evidence="1" type="ORF">CN689_06080</name>
</gene>
<dbReference type="AlphaFoldDB" id="A0AAX0S4Z6"/>
<comment type="caution">
    <text evidence="1">The sequence shown here is derived from an EMBL/GenBank/DDBJ whole genome shotgun (WGS) entry which is preliminary data.</text>
</comment>
<dbReference type="RefSeq" id="WP_056519684.1">
    <property type="nucleotide sequence ID" value="NZ_NUEQ01000011.1"/>
</dbReference>
<accession>A0AAX0S4Z6</accession>
<proteinExistence type="predicted"/>
<dbReference type="Proteomes" id="UP000220106">
    <property type="component" value="Unassembled WGS sequence"/>
</dbReference>
<organism evidence="1 2">
    <name type="scientific">Peribacillus butanolivorans</name>
    <dbReference type="NCBI Taxonomy" id="421767"/>
    <lineage>
        <taxon>Bacteria</taxon>
        <taxon>Bacillati</taxon>
        <taxon>Bacillota</taxon>
        <taxon>Bacilli</taxon>
        <taxon>Bacillales</taxon>
        <taxon>Bacillaceae</taxon>
        <taxon>Peribacillus</taxon>
    </lineage>
</organism>